<dbReference type="AlphaFoldDB" id="A3INX8"/>
<protein>
    <submittedName>
        <fullName evidence="3">Thioesterase</fullName>
    </submittedName>
</protein>
<evidence type="ECO:0000256" key="1">
    <source>
        <dbReference type="ARBA" id="ARBA00007169"/>
    </source>
</evidence>
<dbReference type="InterPro" id="IPR012223">
    <property type="entry name" value="TEII"/>
</dbReference>
<sequence length="254" mass="29135">MKPYNNPWLYFPKPNKNAAIRLFCFPYAGGGTRIFRHWPHHLSDRIEICAIRLPGREGRLSEKPLTQLPDLVESITPNLLPYLDQPFAFFGHSLGALVCFEVAHQLRKNYGIQPFSLLASGHPAPQLPDLDPPIHQLPEPDFIREINKLNGTPKEVLQDEELMQLLIPILRADFRVLETYNYTPKPPLNCPITVFGGLNDPEANQTELAAWCQETNQSFEQYMFCGDHFFIHSAESEIFPIIERSLTLCLDKKR</sequence>
<dbReference type="GO" id="GO:0008610">
    <property type="term" value="P:lipid biosynthetic process"/>
    <property type="evidence" value="ECO:0007669"/>
    <property type="project" value="TreeGrafter"/>
</dbReference>
<dbReference type="eggNOG" id="COG3208">
    <property type="taxonomic scope" value="Bacteria"/>
</dbReference>
<keyword evidence="4" id="KW-1185">Reference proteome</keyword>
<proteinExistence type="inferred from homology"/>
<reference evidence="3 4" key="1">
    <citation type="submission" date="2007-03" db="EMBL/GenBank/DDBJ databases">
        <authorList>
            <person name="Stal L."/>
            <person name="Ferriera S."/>
            <person name="Johnson J."/>
            <person name="Kravitz S."/>
            <person name="Beeson K."/>
            <person name="Sutton G."/>
            <person name="Rogers Y.-H."/>
            <person name="Friedman R."/>
            <person name="Frazier M."/>
            <person name="Venter J.C."/>
        </authorList>
    </citation>
    <scope>NUCLEOTIDE SEQUENCE [LARGE SCALE GENOMIC DNA]</scope>
    <source>
        <strain evidence="3 4">CCY0110</strain>
    </source>
</reference>
<gene>
    <name evidence="3" type="ORF">CY0110_07464</name>
</gene>
<dbReference type="InterPro" id="IPR029058">
    <property type="entry name" value="AB_hydrolase_fold"/>
</dbReference>
<dbReference type="EMBL" id="AAXW01000011">
    <property type="protein sequence ID" value="EAZ91780.1"/>
    <property type="molecule type" value="Genomic_DNA"/>
</dbReference>
<name>A3INX8_9CHRO</name>
<dbReference type="RefSeq" id="WP_008275100.1">
    <property type="nucleotide sequence ID" value="NZ_AAXW01000011.1"/>
</dbReference>
<evidence type="ECO:0000259" key="2">
    <source>
        <dbReference type="Pfam" id="PF00975"/>
    </source>
</evidence>
<comment type="similarity">
    <text evidence="1">Belongs to the thioesterase family.</text>
</comment>
<dbReference type="Gene3D" id="3.40.50.1820">
    <property type="entry name" value="alpha/beta hydrolase"/>
    <property type="match status" value="1"/>
</dbReference>
<dbReference type="OrthoDB" id="2213423at2"/>
<evidence type="ECO:0000313" key="3">
    <source>
        <dbReference type="EMBL" id="EAZ91780.1"/>
    </source>
</evidence>
<dbReference type="PANTHER" id="PTHR11487:SF0">
    <property type="entry name" value="S-ACYL FATTY ACID SYNTHASE THIOESTERASE, MEDIUM CHAIN"/>
    <property type="match status" value="1"/>
</dbReference>
<evidence type="ECO:0000313" key="4">
    <source>
        <dbReference type="Proteomes" id="UP000003781"/>
    </source>
</evidence>
<dbReference type="Pfam" id="PF00975">
    <property type="entry name" value="Thioesterase"/>
    <property type="match status" value="1"/>
</dbReference>
<dbReference type="InterPro" id="IPR001031">
    <property type="entry name" value="Thioesterase"/>
</dbReference>
<accession>A3INX8</accession>
<dbReference type="SUPFAM" id="SSF53474">
    <property type="entry name" value="alpha/beta-Hydrolases"/>
    <property type="match status" value="1"/>
</dbReference>
<comment type="caution">
    <text evidence="3">The sequence shown here is derived from an EMBL/GenBank/DDBJ whole genome shotgun (WGS) entry which is preliminary data.</text>
</comment>
<dbReference type="Proteomes" id="UP000003781">
    <property type="component" value="Unassembled WGS sequence"/>
</dbReference>
<dbReference type="PANTHER" id="PTHR11487">
    <property type="entry name" value="THIOESTERASE"/>
    <property type="match status" value="1"/>
</dbReference>
<feature type="domain" description="Thioesterase" evidence="2">
    <location>
        <begin position="21"/>
        <end position="245"/>
    </location>
</feature>
<organism evidence="3 4">
    <name type="scientific">Crocosphaera chwakensis CCY0110</name>
    <dbReference type="NCBI Taxonomy" id="391612"/>
    <lineage>
        <taxon>Bacteria</taxon>
        <taxon>Bacillati</taxon>
        <taxon>Cyanobacteriota</taxon>
        <taxon>Cyanophyceae</taxon>
        <taxon>Oscillatoriophycideae</taxon>
        <taxon>Chroococcales</taxon>
        <taxon>Aphanothecaceae</taxon>
        <taxon>Crocosphaera</taxon>
        <taxon>Crocosphaera chwakensis</taxon>
    </lineage>
</organism>